<name>A0A7V2AYX5_RHOMR</name>
<comment type="caution">
    <text evidence="1">The sequence shown here is derived from an EMBL/GenBank/DDBJ whole genome shotgun (WGS) entry which is preliminary data.</text>
</comment>
<protein>
    <submittedName>
        <fullName evidence="1">NRDE family protein</fullName>
    </submittedName>
</protein>
<sequence length="256" mass="28795">MCLVLLAYHQHTRYRLVLAANRDEYYARPSAAAHWWPDAPMVLGGRDLEAGGTWLGITRQGRLALVTNYREPDRRTAGNRSRGWLTRDFLLGHMDPQTYLRYVLAQGEVYNGFNLLVGNGQTLVYGSNRQQEIEVLRPGVYGLSNHLLGTRWPKVTRGLAAFNAILEQDTINPETLLHLLADRRPAPEAALPQTALEAELERRLSAIFVVSPAYGTRAATVLLWTYDGSVTFAERTFGPEGRCLETRIYQLNLSTP</sequence>
<proteinExistence type="predicted"/>
<dbReference type="PANTHER" id="PTHR17985">
    <property type="entry name" value="SER/THR-RICH PROTEIN T10 IN DGCR REGION"/>
    <property type="match status" value="1"/>
</dbReference>
<organism evidence="1">
    <name type="scientific">Rhodothermus marinus</name>
    <name type="common">Rhodothermus obamensis</name>
    <dbReference type="NCBI Taxonomy" id="29549"/>
    <lineage>
        <taxon>Bacteria</taxon>
        <taxon>Pseudomonadati</taxon>
        <taxon>Rhodothermota</taxon>
        <taxon>Rhodothermia</taxon>
        <taxon>Rhodothermales</taxon>
        <taxon>Rhodothermaceae</taxon>
        <taxon>Rhodothermus</taxon>
    </lineage>
</organism>
<reference evidence="1" key="1">
    <citation type="journal article" date="2020" name="mSystems">
        <title>Genome- and Community-Level Interaction Insights into Carbon Utilization and Element Cycling Functions of Hydrothermarchaeota in Hydrothermal Sediment.</title>
        <authorList>
            <person name="Zhou Z."/>
            <person name="Liu Y."/>
            <person name="Xu W."/>
            <person name="Pan J."/>
            <person name="Luo Z.H."/>
            <person name="Li M."/>
        </authorList>
    </citation>
    <scope>NUCLEOTIDE SEQUENCE [LARGE SCALE GENOMIC DNA]</scope>
    <source>
        <strain evidence="1">SpSt-143</strain>
    </source>
</reference>
<dbReference type="Pfam" id="PF05742">
    <property type="entry name" value="TANGO2"/>
    <property type="match status" value="1"/>
</dbReference>
<dbReference type="AlphaFoldDB" id="A0A7V2AYX5"/>
<dbReference type="PANTHER" id="PTHR17985:SF8">
    <property type="entry name" value="TRANSPORT AND GOLGI ORGANIZATION PROTEIN 2 HOMOLOG"/>
    <property type="match status" value="1"/>
</dbReference>
<evidence type="ECO:0000313" key="1">
    <source>
        <dbReference type="EMBL" id="HER95224.1"/>
    </source>
</evidence>
<gene>
    <name evidence="1" type="ORF">ENO59_01690</name>
</gene>
<dbReference type="EMBL" id="DSGB01000002">
    <property type="protein sequence ID" value="HER95224.1"/>
    <property type="molecule type" value="Genomic_DNA"/>
</dbReference>
<dbReference type="InterPro" id="IPR008551">
    <property type="entry name" value="TANGO2"/>
</dbReference>
<accession>A0A7V2AYX5</accession>